<dbReference type="AlphaFoldDB" id="A0A6J6F7N9"/>
<accession>A0A6J6F7N9</accession>
<protein>
    <submittedName>
        <fullName evidence="5">Unannotated protein</fullName>
    </submittedName>
</protein>
<keyword evidence="3" id="KW-0804">Transcription</keyword>
<feature type="domain" description="HTH tetR-type" evidence="4">
    <location>
        <begin position="7"/>
        <end position="67"/>
    </location>
</feature>
<proteinExistence type="predicted"/>
<reference evidence="5" key="1">
    <citation type="submission" date="2020-05" db="EMBL/GenBank/DDBJ databases">
        <authorList>
            <person name="Chiriac C."/>
            <person name="Salcher M."/>
            <person name="Ghai R."/>
            <person name="Kavagutti S V."/>
        </authorList>
    </citation>
    <scope>NUCLEOTIDE SEQUENCE</scope>
</reference>
<organism evidence="5">
    <name type="scientific">freshwater metagenome</name>
    <dbReference type="NCBI Taxonomy" id="449393"/>
    <lineage>
        <taxon>unclassified sequences</taxon>
        <taxon>metagenomes</taxon>
        <taxon>ecological metagenomes</taxon>
    </lineage>
</organism>
<gene>
    <name evidence="5" type="ORF">UFOPK1493_03318</name>
</gene>
<evidence type="ECO:0000259" key="4">
    <source>
        <dbReference type="PROSITE" id="PS50977"/>
    </source>
</evidence>
<evidence type="ECO:0000313" key="5">
    <source>
        <dbReference type="EMBL" id="CAB4584586.1"/>
    </source>
</evidence>
<dbReference type="PANTHER" id="PTHR47506:SF6">
    <property type="entry name" value="HTH-TYPE TRANSCRIPTIONAL REPRESSOR NEMR"/>
    <property type="match status" value="1"/>
</dbReference>
<dbReference type="PANTHER" id="PTHR47506">
    <property type="entry name" value="TRANSCRIPTIONAL REGULATORY PROTEIN"/>
    <property type="match status" value="1"/>
</dbReference>
<dbReference type="GO" id="GO:0003677">
    <property type="term" value="F:DNA binding"/>
    <property type="evidence" value="ECO:0007669"/>
    <property type="project" value="UniProtKB-KW"/>
</dbReference>
<dbReference type="Gene3D" id="1.10.357.10">
    <property type="entry name" value="Tetracycline Repressor, domain 2"/>
    <property type="match status" value="1"/>
</dbReference>
<keyword evidence="1" id="KW-0805">Transcription regulation</keyword>
<evidence type="ECO:0000256" key="3">
    <source>
        <dbReference type="ARBA" id="ARBA00023163"/>
    </source>
</evidence>
<dbReference type="InterPro" id="IPR001647">
    <property type="entry name" value="HTH_TetR"/>
</dbReference>
<keyword evidence="2" id="KW-0238">DNA-binding</keyword>
<evidence type="ECO:0000256" key="1">
    <source>
        <dbReference type="ARBA" id="ARBA00023015"/>
    </source>
</evidence>
<name>A0A6J6F7N9_9ZZZZ</name>
<evidence type="ECO:0000256" key="2">
    <source>
        <dbReference type="ARBA" id="ARBA00023125"/>
    </source>
</evidence>
<sequence length="207" mass="23021">MARTPDLERRQELLDRIVVYLADNGLAQATLRPMAAALDVSINRLVHHFGSKEDLITAALKRAIDQQLAVQDAWFARNPNLGVVEFYRRWWRWMNAKPEHLALVRLNYEAAALDTSVTGLAGEVRADQIGVWRHSVEQRLLAEGVPAGCVELEACLTKATFTGLVLDLIATGERKRLTAACDAWLDRLDHMIRTAAAASRVTTSVPV</sequence>
<dbReference type="SUPFAM" id="SSF46689">
    <property type="entry name" value="Homeodomain-like"/>
    <property type="match status" value="1"/>
</dbReference>
<dbReference type="InterPro" id="IPR009057">
    <property type="entry name" value="Homeodomain-like_sf"/>
</dbReference>
<dbReference type="PROSITE" id="PS50977">
    <property type="entry name" value="HTH_TETR_2"/>
    <property type="match status" value="1"/>
</dbReference>
<dbReference type="Pfam" id="PF00440">
    <property type="entry name" value="TetR_N"/>
    <property type="match status" value="1"/>
</dbReference>
<dbReference type="EMBL" id="CAEZSR010000177">
    <property type="protein sequence ID" value="CAB4584586.1"/>
    <property type="molecule type" value="Genomic_DNA"/>
</dbReference>